<accession>A0ABM1XPS8</accession>
<sequence length="725" mass="83657">MALLIYSSLVLCLGAALASQHSPYSLQAAVDALHRREAQLALQEEGNGESLDDEGYWLETSDGQPAAYRPNRQQWNKILASYLRRDDDMDEAPYDPYELEARKRSVFRERDALAELPPYPTTVFREREMENSYQPRPDLSNDFLKEIDRQANLEREAKYLEQLRQLWDKYQQQENEIEQELFDEDRAAAEEAALGRQYYEKRQGYPTVSQSEAAAMYYGPPMEERKRTLPILPWLPATRKKRFPVAKRSPKPEASASGTDEKVAKDLQALFGEPEESKKKRSVEPDVEKKQDNKTKSHEKRVASGEHEEHEERSSEEDHEEDDHDHEHDHEHDHDHDHDHGHDHEHDHEHESSEEFEGEDDDKKKKRSVKKRSNLEVVKEDQIIPGDIGEFKAKKSIQWNKYFGIDRRKKDGRSNGAYPLSFYKTYDEDRKKKALSQDKLDNMDRKLKTIEDLILDQTVKYTGDHEGGLIEPEELQKLKDKVVSRLATAYSIEKMRRTLDKLKESVGDDANPLKDNEIDTDKRDDKKEKAKRVAVKKEKAEYDHSEHSMEPPEKVSKDAVENDLNDLDDDKKKKKKKRLSKRYQEVFRNDFPDFEEEQGAGHYAPAGDSYGRSLAVETNECPLLDALERRCRGVDVLSGDIYQELLPACGAHQLCYLCGTQQNVCDFQYLTEADTICEGQSSCLSTARSALMILRGFPGPQLGPRECSKNPCLYRAMMELGVSGL</sequence>
<feature type="compositionally biased region" description="Basic and acidic residues" evidence="1">
    <location>
        <begin position="275"/>
        <end position="313"/>
    </location>
</feature>
<reference evidence="4" key="1">
    <citation type="journal article" date="2015" name="Proc. Natl. Acad. Sci. U.S.A.">
        <title>Genome sequence of the Asian Tiger mosquito, Aedes albopictus, reveals insights into its biology, genetics, and evolution.</title>
        <authorList>
            <person name="Chen X.G."/>
            <person name="Jiang X."/>
            <person name="Gu J."/>
            <person name="Xu M."/>
            <person name="Wu Y."/>
            <person name="Deng Y."/>
            <person name="Zhang C."/>
            <person name="Bonizzoni M."/>
            <person name="Dermauw W."/>
            <person name="Vontas J."/>
            <person name="Armbruster P."/>
            <person name="Huang X."/>
            <person name="Yang Y."/>
            <person name="Zhang H."/>
            <person name="He W."/>
            <person name="Peng H."/>
            <person name="Liu Y."/>
            <person name="Wu K."/>
            <person name="Chen J."/>
            <person name="Lirakis M."/>
            <person name="Topalis P."/>
            <person name="Van Leeuwen T."/>
            <person name="Hall A.B."/>
            <person name="Jiang X."/>
            <person name="Thorpe C."/>
            <person name="Mueller R.L."/>
            <person name="Sun C."/>
            <person name="Waterhouse R.M."/>
            <person name="Yan G."/>
            <person name="Tu Z.J."/>
            <person name="Fang X."/>
            <person name="James A.A."/>
        </authorList>
    </citation>
    <scope>NUCLEOTIDE SEQUENCE [LARGE SCALE GENOMIC DNA]</scope>
    <source>
        <strain evidence="4">Foshan</strain>
    </source>
</reference>
<keyword evidence="4" id="KW-1185">Reference proteome</keyword>
<evidence type="ECO:0000256" key="2">
    <source>
        <dbReference type="SAM" id="SignalP"/>
    </source>
</evidence>
<dbReference type="RefSeq" id="XP_019553794.3">
    <property type="nucleotide sequence ID" value="XM_019698249.3"/>
</dbReference>
<feature type="region of interest" description="Disordered" evidence="1">
    <location>
        <begin position="506"/>
        <end position="575"/>
    </location>
</feature>
<feature type="compositionally biased region" description="Basic and acidic residues" evidence="1">
    <location>
        <begin position="535"/>
        <end position="560"/>
    </location>
</feature>
<name>A0ABM1XPS8_AEDAL</name>
<keyword evidence="2" id="KW-0732">Signal</keyword>
<feature type="signal peptide" evidence="2">
    <location>
        <begin position="1"/>
        <end position="18"/>
    </location>
</feature>
<feature type="compositionally biased region" description="Acidic residues" evidence="1">
    <location>
        <begin position="314"/>
        <end position="324"/>
    </location>
</feature>
<evidence type="ECO:0000256" key="1">
    <source>
        <dbReference type="SAM" id="MobiDB-lite"/>
    </source>
</evidence>
<dbReference type="PANTHER" id="PTHR37687:SF1">
    <property type="entry name" value="AGAP006772-PA"/>
    <property type="match status" value="1"/>
</dbReference>
<evidence type="ECO:0000313" key="3">
    <source>
        <dbReference type="EnsemblMetazoa" id="AALFPA23_001686.P1230"/>
    </source>
</evidence>
<dbReference type="Proteomes" id="UP000069940">
    <property type="component" value="Unassembled WGS sequence"/>
</dbReference>
<dbReference type="PANTHER" id="PTHR37687">
    <property type="entry name" value="AGAP006772-PA"/>
    <property type="match status" value="1"/>
</dbReference>
<dbReference type="EnsemblMetazoa" id="AALFPA23_001686.R1230">
    <property type="protein sequence ID" value="AALFPA23_001686.P1230"/>
    <property type="gene ID" value="AALFPA23_001686"/>
</dbReference>
<evidence type="ECO:0000313" key="4">
    <source>
        <dbReference type="Proteomes" id="UP000069940"/>
    </source>
</evidence>
<feature type="compositionally biased region" description="Basic and acidic residues" evidence="1">
    <location>
        <begin position="506"/>
        <end position="528"/>
    </location>
</feature>
<feature type="compositionally biased region" description="Basic and acidic residues" evidence="1">
    <location>
        <begin position="325"/>
        <end position="353"/>
    </location>
</feature>
<feature type="compositionally biased region" description="Basic residues" evidence="1">
    <location>
        <begin position="239"/>
        <end position="249"/>
    </location>
</feature>
<organism evidence="3 4">
    <name type="scientific">Aedes albopictus</name>
    <name type="common">Asian tiger mosquito</name>
    <name type="synonym">Stegomyia albopicta</name>
    <dbReference type="NCBI Taxonomy" id="7160"/>
    <lineage>
        <taxon>Eukaryota</taxon>
        <taxon>Metazoa</taxon>
        <taxon>Ecdysozoa</taxon>
        <taxon>Arthropoda</taxon>
        <taxon>Hexapoda</taxon>
        <taxon>Insecta</taxon>
        <taxon>Pterygota</taxon>
        <taxon>Neoptera</taxon>
        <taxon>Endopterygota</taxon>
        <taxon>Diptera</taxon>
        <taxon>Nematocera</taxon>
        <taxon>Culicoidea</taxon>
        <taxon>Culicidae</taxon>
        <taxon>Culicinae</taxon>
        <taxon>Aedini</taxon>
        <taxon>Aedes</taxon>
        <taxon>Stegomyia</taxon>
    </lineage>
</organism>
<dbReference type="GeneID" id="109423318"/>
<dbReference type="InterPro" id="IPR038875">
    <property type="entry name" value="PLA2_conodipine-like"/>
</dbReference>
<protein>
    <submittedName>
        <fullName evidence="3">Uncharacterized protein</fullName>
    </submittedName>
</protein>
<proteinExistence type="predicted"/>
<feature type="region of interest" description="Disordered" evidence="1">
    <location>
        <begin position="239"/>
        <end position="378"/>
    </location>
</feature>
<feature type="chain" id="PRO_5046299575" evidence="2">
    <location>
        <begin position="19"/>
        <end position="725"/>
    </location>
</feature>
<reference evidence="3" key="2">
    <citation type="submission" date="2025-05" db="UniProtKB">
        <authorList>
            <consortium name="EnsemblMetazoa"/>
        </authorList>
    </citation>
    <scope>IDENTIFICATION</scope>
    <source>
        <strain evidence="3">Foshan</strain>
    </source>
</reference>